<dbReference type="KEGG" id="pflu:BWO91_13540"/>
<dbReference type="Gene3D" id="1.10.10.10">
    <property type="entry name" value="Winged helix-like DNA-binding domain superfamily/Winged helix DNA-binding domain"/>
    <property type="match status" value="1"/>
</dbReference>
<dbReference type="GO" id="GO:0030246">
    <property type="term" value="F:carbohydrate binding"/>
    <property type="evidence" value="ECO:0007669"/>
    <property type="project" value="InterPro"/>
</dbReference>
<comment type="similarity">
    <text evidence="1">Belongs to the SorC transcriptional regulatory family.</text>
</comment>
<evidence type="ECO:0000313" key="5">
    <source>
        <dbReference type="EMBL" id="ROR82514.1"/>
    </source>
</evidence>
<evidence type="ECO:0000256" key="3">
    <source>
        <dbReference type="ARBA" id="ARBA00023125"/>
    </source>
</evidence>
<keyword evidence="3 5" id="KW-0238">DNA-binding</keyword>
<dbReference type="Pfam" id="PF12802">
    <property type="entry name" value="MarR_2"/>
    <property type="match status" value="1"/>
</dbReference>
<comment type="caution">
    <text evidence="5">The sequence shown here is derived from an EMBL/GenBank/DDBJ whole genome shotgun (WGS) entry which is preliminary data.</text>
</comment>
<dbReference type="InterPro" id="IPR037171">
    <property type="entry name" value="NagB/RpiA_transferase-like"/>
</dbReference>
<evidence type="ECO:0000256" key="1">
    <source>
        <dbReference type="ARBA" id="ARBA00010466"/>
    </source>
</evidence>
<dbReference type="OrthoDB" id="186585at2"/>
<dbReference type="InterPro" id="IPR000835">
    <property type="entry name" value="HTH_MarR-typ"/>
</dbReference>
<gene>
    <name evidence="5" type="ORF">EDD42_2605</name>
</gene>
<dbReference type="RefSeq" id="WP_064294816.1">
    <property type="nucleotide sequence ID" value="NZ_CP019402.1"/>
</dbReference>
<dbReference type="AlphaFoldDB" id="A0A1S7BAW0"/>
<keyword evidence="6" id="KW-1185">Reference proteome</keyword>
<dbReference type="Gene3D" id="3.40.50.1360">
    <property type="match status" value="1"/>
</dbReference>
<keyword evidence="4" id="KW-0804">Transcription</keyword>
<evidence type="ECO:0000256" key="2">
    <source>
        <dbReference type="ARBA" id="ARBA00023015"/>
    </source>
</evidence>
<dbReference type="PANTHER" id="PTHR34294:SF1">
    <property type="entry name" value="TRANSCRIPTIONAL REGULATOR LSRR"/>
    <property type="match status" value="1"/>
</dbReference>
<dbReference type="CDD" id="cd06171">
    <property type="entry name" value="Sigma70_r4"/>
    <property type="match status" value="1"/>
</dbReference>
<sequence>MSLADALSQPDRTAEALRAAQLYYVQDLTMEAIAQELHTSRSSVSRLLGYARESGLVDIQVRSPHDMPSRLEAEFRDRFGVTAHIVPVPDHTSDIDRLERVALSAARFLGSVFDSNMTLGLAWGSTVSAVARHLTPKRTHNSQIVQLNGAANTRTSGILYASEILHRYADAYGAYAQQFAVPAFFDDPSTKLALWRERSIRRVLEIQRRMDVALFGLGSQLSGVPSHVYVGGYLDDSDFEALASAGAVGDVATVFFRADGSWRDIPFNNRASGPDLDVLRGVSRRICVVAGAAKVPPLLGALAGGLISDLVVDEGTARAAIDQHDAQR</sequence>
<accession>A0A1S7BAW0</accession>
<dbReference type="InterPro" id="IPR007324">
    <property type="entry name" value="Sugar-bd_dom_put"/>
</dbReference>
<reference evidence="5 6" key="1">
    <citation type="submission" date="2018-11" db="EMBL/GenBank/DDBJ databases">
        <title>Sequencing the genomes of 1000 actinobacteria strains.</title>
        <authorList>
            <person name="Klenk H.-P."/>
        </authorList>
    </citation>
    <scope>NUCLEOTIDE SEQUENCE [LARGE SCALE GENOMIC DNA]</scope>
    <source>
        <strain evidence="5 6">DSM 14012</strain>
    </source>
</reference>
<dbReference type="EMBL" id="RKHL01000001">
    <property type="protein sequence ID" value="ROR82514.1"/>
    <property type="molecule type" value="Genomic_DNA"/>
</dbReference>
<dbReference type="SUPFAM" id="SSF100950">
    <property type="entry name" value="NagB/RpiA/CoA transferase-like"/>
    <property type="match status" value="1"/>
</dbReference>
<organism evidence="5 6">
    <name type="scientific">Plantibacter flavus</name>
    <dbReference type="NCBI Taxonomy" id="150123"/>
    <lineage>
        <taxon>Bacteria</taxon>
        <taxon>Bacillati</taxon>
        <taxon>Actinomycetota</taxon>
        <taxon>Actinomycetes</taxon>
        <taxon>Micrococcales</taxon>
        <taxon>Microbacteriaceae</taxon>
        <taxon>Plantibacter</taxon>
    </lineage>
</organism>
<evidence type="ECO:0000256" key="4">
    <source>
        <dbReference type="ARBA" id="ARBA00023163"/>
    </source>
</evidence>
<evidence type="ECO:0000313" key="6">
    <source>
        <dbReference type="Proteomes" id="UP000266915"/>
    </source>
</evidence>
<dbReference type="GO" id="GO:0003677">
    <property type="term" value="F:DNA binding"/>
    <property type="evidence" value="ECO:0007669"/>
    <property type="project" value="UniProtKB-KW"/>
</dbReference>
<dbReference type="InterPro" id="IPR051054">
    <property type="entry name" value="SorC_transcr_regulators"/>
</dbReference>
<dbReference type="STRING" id="150123.BWO91_13540"/>
<dbReference type="InterPro" id="IPR036388">
    <property type="entry name" value="WH-like_DNA-bd_sf"/>
</dbReference>
<dbReference type="Proteomes" id="UP000266915">
    <property type="component" value="Unassembled WGS sequence"/>
</dbReference>
<keyword evidence="2" id="KW-0805">Transcription regulation</keyword>
<dbReference type="Pfam" id="PF04198">
    <property type="entry name" value="Sugar-bind"/>
    <property type="match status" value="1"/>
</dbReference>
<name>A0A1S7BAW0_9MICO</name>
<protein>
    <submittedName>
        <fullName evidence="5">DNA-binding transcriptional regulator LsrR (DeoR family)</fullName>
    </submittedName>
</protein>
<proteinExistence type="inferred from homology"/>
<dbReference type="PANTHER" id="PTHR34294">
    <property type="entry name" value="TRANSCRIPTIONAL REGULATOR-RELATED"/>
    <property type="match status" value="1"/>
</dbReference>
<dbReference type="GO" id="GO:0003700">
    <property type="term" value="F:DNA-binding transcription factor activity"/>
    <property type="evidence" value="ECO:0007669"/>
    <property type="project" value="InterPro"/>
</dbReference>